<dbReference type="Proteomes" id="UP000014760">
    <property type="component" value="Unassembled WGS sequence"/>
</dbReference>
<reference evidence="1 3" key="2">
    <citation type="journal article" date="2013" name="Nature">
        <title>Insights into bilaterian evolution from three spiralian genomes.</title>
        <authorList>
            <person name="Simakov O."/>
            <person name="Marletaz F."/>
            <person name="Cho S.J."/>
            <person name="Edsinger-Gonzales E."/>
            <person name="Havlak P."/>
            <person name="Hellsten U."/>
            <person name="Kuo D.H."/>
            <person name="Larsson T."/>
            <person name="Lv J."/>
            <person name="Arendt D."/>
            <person name="Savage R."/>
            <person name="Osoegawa K."/>
            <person name="de Jong P."/>
            <person name="Grimwood J."/>
            <person name="Chapman J.A."/>
            <person name="Shapiro H."/>
            <person name="Aerts A."/>
            <person name="Otillar R.P."/>
            <person name="Terry A.Y."/>
            <person name="Boore J.L."/>
            <person name="Grigoriev I.V."/>
            <person name="Lindberg D.R."/>
            <person name="Seaver E.C."/>
            <person name="Weisblat D.A."/>
            <person name="Putnam N.H."/>
            <person name="Rokhsar D.S."/>
        </authorList>
    </citation>
    <scope>NUCLEOTIDE SEQUENCE</scope>
    <source>
        <strain evidence="1 3">I ESC-2004</strain>
    </source>
</reference>
<name>R7T5Y6_CAPTE</name>
<dbReference type="GO" id="GO:0003676">
    <property type="term" value="F:nucleic acid binding"/>
    <property type="evidence" value="ECO:0007669"/>
    <property type="project" value="InterPro"/>
</dbReference>
<evidence type="ECO:0000313" key="2">
    <source>
        <dbReference type="EnsemblMetazoa" id="CapteP118772"/>
    </source>
</evidence>
<evidence type="ECO:0008006" key="4">
    <source>
        <dbReference type="Google" id="ProtNLM"/>
    </source>
</evidence>
<dbReference type="AlphaFoldDB" id="R7T5Y6"/>
<dbReference type="EMBL" id="AMQN01003424">
    <property type="status" value="NOT_ANNOTATED_CDS"/>
    <property type="molecule type" value="Genomic_DNA"/>
</dbReference>
<keyword evidence="3" id="KW-1185">Reference proteome</keyword>
<reference evidence="2" key="3">
    <citation type="submission" date="2015-06" db="UniProtKB">
        <authorList>
            <consortium name="EnsemblMetazoa"/>
        </authorList>
    </citation>
    <scope>IDENTIFICATION</scope>
</reference>
<dbReference type="EMBL" id="KB311733">
    <property type="protein sequence ID" value="ELT88725.1"/>
    <property type="molecule type" value="Genomic_DNA"/>
</dbReference>
<dbReference type="Gene3D" id="3.30.420.10">
    <property type="entry name" value="Ribonuclease H-like superfamily/Ribonuclease H"/>
    <property type="match status" value="1"/>
</dbReference>
<proteinExistence type="predicted"/>
<evidence type="ECO:0000313" key="3">
    <source>
        <dbReference type="Proteomes" id="UP000014760"/>
    </source>
</evidence>
<dbReference type="OrthoDB" id="4843387at2759"/>
<dbReference type="EnsemblMetazoa" id="CapteT118772">
    <property type="protein sequence ID" value="CapteP118772"/>
    <property type="gene ID" value="CapteG118772"/>
</dbReference>
<dbReference type="InterPro" id="IPR036397">
    <property type="entry name" value="RNaseH_sf"/>
</dbReference>
<evidence type="ECO:0000313" key="1">
    <source>
        <dbReference type="EMBL" id="ELT88725.1"/>
    </source>
</evidence>
<organism evidence="1">
    <name type="scientific">Capitella teleta</name>
    <name type="common">Polychaete worm</name>
    <dbReference type="NCBI Taxonomy" id="283909"/>
    <lineage>
        <taxon>Eukaryota</taxon>
        <taxon>Metazoa</taxon>
        <taxon>Spiralia</taxon>
        <taxon>Lophotrochozoa</taxon>
        <taxon>Annelida</taxon>
        <taxon>Polychaeta</taxon>
        <taxon>Sedentaria</taxon>
        <taxon>Scolecida</taxon>
        <taxon>Capitellidae</taxon>
        <taxon>Capitella</taxon>
    </lineage>
</organism>
<feature type="non-terminal residue" evidence="1">
    <location>
        <position position="1"/>
    </location>
</feature>
<reference evidence="3" key="1">
    <citation type="submission" date="2012-12" db="EMBL/GenBank/DDBJ databases">
        <authorList>
            <person name="Hellsten U."/>
            <person name="Grimwood J."/>
            <person name="Chapman J.A."/>
            <person name="Shapiro H."/>
            <person name="Aerts A."/>
            <person name="Otillar R.P."/>
            <person name="Terry A.Y."/>
            <person name="Boore J.L."/>
            <person name="Simakov O."/>
            <person name="Marletaz F."/>
            <person name="Cho S.-J."/>
            <person name="Edsinger-Gonzales E."/>
            <person name="Havlak P."/>
            <person name="Kuo D.-H."/>
            <person name="Larsson T."/>
            <person name="Lv J."/>
            <person name="Arendt D."/>
            <person name="Savage R."/>
            <person name="Osoegawa K."/>
            <person name="de Jong P."/>
            <person name="Lindberg D.R."/>
            <person name="Seaver E.C."/>
            <person name="Weisblat D.A."/>
            <person name="Putnam N.H."/>
            <person name="Grigoriev I.V."/>
            <person name="Rokhsar D.S."/>
        </authorList>
    </citation>
    <scope>NUCLEOTIDE SEQUENCE</scope>
    <source>
        <strain evidence="3">I ESC-2004</strain>
    </source>
</reference>
<accession>R7T5Y6</accession>
<protein>
    <recommendedName>
        <fullName evidence="4">Tc1-like transposase DDE domain-containing protein</fullName>
    </recommendedName>
</protein>
<dbReference type="HOGENOM" id="CLU_2475238_0_0_1"/>
<gene>
    <name evidence="1" type="ORF">CAPTEDRAFT_118772</name>
</gene>
<sequence length="89" mass="10405">RIFLLQDDNTPSHKAKKILKFLDFRYVNRLPWPPCSAAVNQFDTFPDSIQVLINREIQPTNLDELGQYLTKKWDAIPMETVHSIIDGMF</sequence>